<dbReference type="EMBL" id="VAHF01000007">
    <property type="protein sequence ID" value="TXG57811.1"/>
    <property type="molecule type" value="Genomic_DNA"/>
</dbReference>
<dbReference type="Proteomes" id="UP000323000">
    <property type="component" value="Chromosome 7"/>
</dbReference>
<gene>
    <name evidence="1" type="ORF">EZV62_015640</name>
</gene>
<organism evidence="1 2">
    <name type="scientific">Acer yangbiense</name>
    <dbReference type="NCBI Taxonomy" id="1000413"/>
    <lineage>
        <taxon>Eukaryota</taxon>
        <taxon>Viridiplantae</taxon>
        <taxon>Streptophyta</taxon>
        <taxon>Embryophyta</taxon>
        <taxon>Tracheophyta</taxon>
        <taxon>Spermatophyta</taxon>
        <taxon>Magnoliopsida</taxon>
        <taxon>eudicotyledons</taxon>
        <taxon>Gunneridae</taxon>
        <taxon>Pentapetalae</taxon>
        <taxon>rosids</taxon>
        <taxon>malvids</taxon>
        <taxon>Sapindales</taxon>
        <taxon>Sapindaceae</taxon>
        <taxon>Hippocastanoideae</taxon>
        <taxon>Acereae</taxon>
        <taxon>Acer</taxon>
    </lineage>
</organism>
<dbReference type="OrthoDB" id="1750606at2759"/>
<keyword evidence="2" id="KW-1185">Reference proteome</keyword>
<evidence type="ECO:0000313" key="1">
    <source>
        <dbReference type="EMBL" id="TXG57811.1"/>
    </source>
</evidence>
<evidence type="ECO:0008006" key="3">
    <source>
        <dbReference type="Google" id="ProtNLM"/>
    </source>
</evidence>
<name>A0A5C7HLE2_9ROSI</name>
<dbReference type="AlphaFoldDB" id="A0A5C7HLE2"/>
<sequence>MDTNDICKKCTSLSLTEEDGLMVEIGVDWQTSRVQKLLLNLYALDRNKVMEGGPWSFDKHLMALQEVVDMERVSKINFRDVWVYLGGMIGGVKEIDAGDYGDCKGKFIRVRVLVDVLVPLKRGLRVDLAESPVVCSVLICYERLTNFCYLYGLIGYLVEEYPGNSGVKWHGDRMGSGKDCVDMGNASVNVEVEYNIVHDSVNLMKPSRKWRLARVQNEENITEGVLRLGQRMVIVELLSRMLGINSIDVLRDSLGKLAVNLGAWNREKKRACNEELNLLHEDLQYLYGGAMNKTVGTRIKMIEGKMDRILEKE</sequence>
<evidence type="ECO:0000313" key="2">
    <source>
        <dbReference type="Proteomes" id="UP000323000"/>
    </source>
</evidence>
<proteinExistence type="predicted"/>
<protein>
    <recommendedName>
        <fullName evidence="3">DUF4283 domain-containing protein</fullName>
    </recommendedName>
</protein>
<comment type="caution">
    <text evidence="1">The sequence shown here is derived from an EMBL/GenBank/DDBJ whole genome shotgun (WGS) entry which is preliminary data.</text>
</comment>
<reference evidence="2" key="1">
    <citation type="journal article" date="2019" name="Gigascience">
        <title>De novo genome assembly of the endangered Acer yangbiense, a plant species with extremely small populations endemic to Yunnan Province, China.</title>
        <authorList>
            <person name="Yang J."/>
            <person name="Wariss H.M."/>
            <person name="Tao L."/>
            <person name="Zhang R."/>
            <person name="Yun Q."/>
            <person name="Hollingsworth P."/>
            <person name="Dao Z."/>
            <person name="Luo G."/>
            <person name="Guo H."/>
            <person name="Ma Y."/>
            <person name="Sun W."/>
        </authorList>
    </citation>
    <scope>NUCLEOTIDE SEQUENCE [LARGE SCALE GENOMIC DNA]</scope>
    <source>
        <strain evidence="2">cv. Malutang</strain>
    </source>
</reference>
<accession>A0A5C7HLE2</accession>